<dbReference type="Proteomes" id="UP000191933">
    <property type="component" value="Unassembled WGS sequence"/>
</dbReference>
<comment type="caution">
    <text evidence="1">The sequence shown here is derived from an EMBL/GenBank/DDBJ whole genome shotgun (WGS) entry which is preliminary data.</text>
</comment>
<organism evidence="1 2">
    <name type="scientific">Agrobacterium genomosp. 2 str. CFBP 5494</name>
    <dbReference type="NCBI Taxonomy" id="1183436"/>
    <lineage>
        <taxon>Bacteria</taxon>
        <taxon>Pseudomonadati</taxon>
        <taxon>Pseudomonadota</taxon>
        <taxon>Alphaproteobacteria</taxon>
        <taxon>Hyphomicrobiales</taxon>
        <taxon>Rhizobiaceae</taxon>
        <taxon>Rhizobium/Agrobacterium group</taxon>
        <taxon>Agrobacterium</taxon>
        <taxon>Agrobacterium tumefaciens complex</taxon>
    </lineage>
</organism>
<name>A0A9W5AZ28_9HYPH</name>
<gene>
    <name evidence="1" type="ORF">AGR2A_Cc140084</name>
</gene>
<accession>A0A9W5AZ28</accession>
<dbReference type="Pfam" id="PF08843">
    <property type="entry name" value="AbiEii"/>
    <property type="match status" value="1"/>
</dbReference>
<evidence type="ECO:0000313" key="2">
    <source>
        <dbReference type="Proteomes" id="UP000191933"/>
    </source>
</evidence>
<dbReference type="InterPro" id="IPR014942">
    <property type="entry name" value="AbiEii"/>
</dbReference>
<dbReference type="RefSeq" id="WP_080822910.1">
    <property type="nucleotide sequence ID" value="NZ_LT009718.1"/>
</dbReference>
<evidence type="ECO:0000313" key="1">
    <source>
        <dbReference type="EMBL" id="CUW88512.1"/>
    </source>
</evidence>
<keyword evidence="2" id="KW-1185">Reference proteome</keyword>
<proteinExistence type="predicted"/>
<reference evidence="1 2" key="1">
    <citation type="submission" date="2016-01" db="EMBL/GenBank/DDBJ databases">
        <authorList>
            <person name="Regsiter A."/>
            <person name="william w."/>
        </authorList>
    </citation>
    <scope>NUCLEOTIDE SEQUENCE [LARGE SCALE GENOMIC DNA]</scope>
    <source>
        <strain evidence="1 2">CFBP 5494</strain>
    </source>
</reference>
<dbReference type="AlphaFoldDB" id="A0A9W5AZ28"/>
<dbReference type="EMBL" id="FBVY01000006">
    <property type="protein sequence ID" value="CUW88512.1"/>
    <property type="molecule type" value="Genomic_DNA"/>
</dbReference>
<sequence length="314" mass="34844">MQDFKALATALGDRLKANFKREKVDVNRAASRYVAERVLAHWQAVFGPAPFVVHGGLMFPQSMRPTEDGDIVVVRRFSEMEIENGFARMSALLRLEGIELRRFRIQQIDVGTGQPVTRIKIEAMCGTLRGNTHIDIAVAAGPHALPKGIAKVELPSMVRGEPGLVVHVQPLAAAAAEKWFAVLQQDTSDYRVKHAMDLLSFDEMGVDPAAVAVEMIRIARHRGLSMSVCAPAPRNLEWSSFVLRAEAWFKTGAERGVTVDPLSAREMLTSYWARTHQALTKAVIAEVRDREYQTTLVDRIAARQQPAPAFRPTP</sequence>
<protein>
    <submittedName>
        <fullName evidence="1">Uncharacterized protein</fullName>
    </submittedName>
</protein>